<dbReference type="Pfam" id="PF01535">
    <property type="entry name" value="PPR"/>
    <property type="match status" value="1"/>
</dbReference>
<name>A0A5J5ESU0_9PEZI</name>
<dbReference type="EMBL" id="VXIS01000136">
    <property type="protein sequence ID" value="KAA8902096.1"/>
    <property type="molecule type" value="Genomic_DNA"/>
</dbReference>
<evidence type="ECO:0000256" key="1">
    <source>
        <dbReference type="PROSITE-ProRule" id="PRU00708"/>
    </source>
</evidence>
<evidence type="ECO:0000313" key="3">
    <source>
        <dbReference type="EMBL" id="KAA8902096.1"/>
    </source>
</evidence>
<dbReference type="Proteomes" id="UP000326924">
    <property type="component" value="Unassembled WGS sequence"/>
</dbReference>
<dbReference type="InterPro" id="IPR051114">
    <property type="entry name" value="Mito_RNA_Proc_CCM1"/>
</dbReference>
<dbReference type="GO" id="GO:0003729">
    <property type="term" value="F:mRNA binding"/>
    <property type="evidence" value="ECO:0007669"/>
    <property type="project" value="TreeGrafter"/>
</dbReference>
<dbReference type="InParanoid" id="A0A5J5ESU0"/>
<gene>
    <name evidence="3" type="ORF">FN846DRAFT_955924</name>
</gene>
<dbReference type="PANTHER" id="PTHR47934:SF6">
    <property type="entry name" value="MITOCHONDRIAL GROUP I INTRON SPLICING FACTOR CCM1-RELATED"/>
    <property type="match status" value="1"/>
</dbReference>
<dbReference type="InterPro" id="IPR011990">
    <property type="entry name" value="TPR-like_helical_dom_sf"/>
</dbReference>
<evidence type="ECO:0000256" key="2">
    <source>
        <dbReference type="SAM" id="MobiDB-lite"/>
    </source>
</evidence>
<protein>
    <recommendedName>
        <fullName evidence="5">Pentatricopeptide repeat domain-containing protein</fullName>
    </recommendedName>
</protein>
<evidence type="ECO:0008006" key="5">
    <source>
        <dbReference type="Google" id="ProtNLM"/>
    </source>
</evidence>
<dbReference type="PROSITE" id="PS51375">
    <property type="entry name" value="PPR"/>
    <property type="match status" value="1"/>
</dbReference>
<organism evidence="3 4">
    <name type="scientific">Sphaerosporella brunnea</name>
    <dbReference type="NCBI Taxonomy" id="1250544"/>
    <lineage>
        <taxon>Eukaryota</taxon>
        <taxon>Fungi</taxon>
        <taxon>Dikarya</taxon>
        <taxon>Ascomycota</taxon>
        <taxon>Pezizomycotina</taxon>
        <taxon>Pezizomycetes</taxon>
        <taxon>Pezizales</taxon>
        <taxon>Pyronemataceae</taxon>
        <taxon>Sphaerosporella</taxon>
    </lineage>
</organism>
<dbReference type="OrthoDB" id="185373at2759"/>
<dbReference type="Pfam" id="PF13041">
    <property type="entry name" value="PPR_2"/>
    <property type="match status" value="1"/>
</dbReference>
<dbReference type="InterPro" id="IPR002885">
    <property type="entry name" value="PPR_rpt"/>
</dbReference>
<dbReference type="NCBIfam" id="TIGR00756">
    <property type="entry name" value="PPR"/>
    <property type="match status" value="1"/>
</dbReference>
<keyword evidence="4" id="KW-1185">Reference proteome</keyword>
<dbReference type="PANTHER" id="PTHR47934">
    <property type="entry name" value="PENTATRICOPEPTIDE REPEAT-CONTAINING PROTEIN PET309, MITOCHONDRIAL"/>
    <property type="match status" value="1"/>
</dbReference>
<sequence length="614" mass="68511">MLKCRNCVPIHLKTLLSIHTPPPTRLLSLSAVAAARSSEQGKAPGREPSQSGPRSSIARGAPGSPIHRPEIDSVKVSTPLGGGYILQTRDPLRVLAEVNVLLEEGNFDKAHALVLKLTGKIETIHSWNALIKDMFGRKKVLAALKLYNDMKKRKVKPDPYTYSHLFAGLAAQPVIQPSFLQAADKILDHAKNNSSNQEASLYHVNAYLTLCMKAGDIERAWKLLSELPQSGRNAPDAATFTIFLRALKGLGEEALGDGKRVWSGILSRWRKGDLELDEYLLNAYLELLLHGDTQASLQEVFQVARQTADIPYPDDIPSPGPKDPNFSRSVRPDDFTLGIILRAAEKLKNFKLAEITWNTLTERYGIRPSPIAKHLYLRCASIAHDGASAVKVLANEGPASEWDYVVGLNACVTSGGKQESYNKAEAILNQADKTYKAGIMVVRTFLLVAMTTKDGGIIKRALRRIEKYLRPSNLALWEETVLDLPRDAQEVTRKFIFTLKKAIFWDTVIWGRFEEERYLQKFRETKTAMKAWKTVHVELSAELDEGVEARRRAAAENDAQRVDARRKAAAVARREAAAEKAAQPVSRENDRLYQAMDGLRRHTPAQRRTFINSL</sequence>
<dbReference type="AlphaFoldDB" id="A0A5J5ESU0"/>
<proteinExistence type="predicted"/>
<feature type="repeat" description="PPR" evidence="1">
    <location>
        <begin position="123"/>
        <end position="157"/>
    </location>
</feature>
<dbReference type="GO" id="GO:0006396">
    <property type="term" value="P:RNA processing"/>
    <property type="evidence" value="ECO:0007669"/>
    <property type="project" value="TreeGrafter"/>
</dbReference>
<comment type="caution">
    <text evidence="3">The sequence shown here is derived from an EMBL/GenBank/DDBJ whole genome shotgun (WGS) entry which is preliminary data.</text>
</comment>
<feature type="region of interest" description="Disordered" evidence="2">
    <location>
        <begin position="37"/>
        <end position="74"/>
    </location>
</feature>
<accession>A0A5J5ESU0</accession>
<dbReference type="Gene3D" id="1.25.40.10">
    <property type="entry name" value="Tetratricopeptide repeat domain"/>
    <property type="match status" value="2"/>
</dbReference>
<dbReference type="GO" id="GO:0007005">
    <property type="term" value="P:mitochondrion organization"/>
    <property type="evidence" value="ECO:0007669"/>
    <property type="project" value="TreeGrafter"/>
</dbReference>
<reference evidence="3 4" key="1">
    <citation type="submission" date="2019-09" db="EMBL/GenBank/DDBJ databases">
        <title>Draft genome of the ectomycorrhizal ascomycete Sphaerosporella brunnea.</title>
        <authorList>
            <consortium name="DOE Joint Genome Institute"/>
            <person name="Benucci G.M."/>
            <person name="Marozzi G."/>
            <person name="Antonielli L."/>
            <person name="Sanchez S."/>
            <person name="Marco P."/>
            <person name="Wang X."/>
            <person name="Falini L.B."/>
            <person name="Barry K."/>
            <person name="Haridas S."/>
            <person name="Lipzen A."/>
            <person name="Labutti K."/>
            <person name="Grigoriev I.V."/>
            <person name="Murat C."/>
            <person name="Martin F."/>
            <person name="Albertini E."/>
            <person name="Donnini D."/>
            <person name="Bonito G."/>
        </authorList>
    </citation>
    <scope>NUCLEOTIDE SEQUENCE [LARGE SCALE GENOMIC DNA]</scope>
    <source>
        <strain evidence="3 4">Sb_GMNB300</strain>
    </source>
</reference>
<evidence type="ECO:0000313" key="4">
    <source>
        <dbReference type="Proteomes" id="UP000326924"/>
    </source>
</evidence>
<dbReference type="GO" id="GO:0005739">
    <property type="term" value="C:mitochondrion"/>
    <property type="evidence" value="ECO:0007669"/>
    <property type="project" value="TreeGrafter"/>
</dbReference>